<name>A0ABU8U7U3_9ACTN</name>
<feature type="transmembrane region" description="Helical" evidence="1">
    <location>
        <begin position="153"/>
        <end position="182"/>
    </location>
</feature>
<accession>A0ABU8U7U3</accession>
<keyword evidence="1" id="KW-0472">Membrane</keyword>
<sequence length="317" mass="33806">MNRLVRAETRRLLRHPLALTLAVLFVFGSLYCAWVSQNMASYNIKQVQANLDYLPRSCDSPQNTPEQKDKCLAEVPLQAVGLERIQDRFTAEGVRAAHAQHPVGSLLWTVRLLTSIPGLALLVMVAAFSVAGEWSRGSIVPLLLYESRLSRLLAAKALAVWAWSLVLLCVSAAITAAFGLLYGRNAYTLPSPGALGTVLADTALGVLTGAAVLAGAAAVAVALGALLRQPMRTFLAGMLLLVLVVRTSAAPGLGAWLPGGALADLVGFGAVDGVWDHFWISTDPSTAPVLLRVLPTLALIGLLWLGLDRFNRTRDRA</sequence>
<feature type="transmembrane region" description="Helical" evidence="1">
    <location>
        <begin position="202"/>
        <end position="227"/>
    </location>
</feature>
<feature type="transmembrane region" description="Helical" evidence="1">
    <location>
        <begin position="234"/>
        <end position="257"/>
    </location>
</feature>
<reference evidence="2 3" key="1">
    <citation type="submission" date="2024-03" db="EMBL/GenBank/DDBJ databases">
        <title>Novel Streptomyces species of biotechnological and ecological value are a feature of Machair soil.</title>
        <authorList>
            <person name="Prole J.R."/>
            <person name="Goodfellow M."/>
            <person name="Allenby N."/>
            <person name="Ward A.C."/>
        </authorList>
    </citation>
    <scope>NUCLEOTIDE SEQUENCE [LARGE SCALE GENOMIC DNA]</scope>
    <source>
        <strain evidence="2 3">MS1.HAVA.3</strain>
    </source>
</reference>
<keyword evidence="3" id="KW-1185">Reference proteome</keyword>
<dbReference type="EMBL" id="JBBKAM010000002">
    <property type="protein sequence ID" value="MEJ8643951.1"/>
    <property type="molecule type" value="Genomic_DNA"/>
</dbReference>
<keyword evidence="1" id="KW-1133">Transmembrane helix</keyword>
<dbReference type="Proteomes" id="UP001382904">
    <property type="component" value="Unassembled WGS sequence"/>
</dbReference>
<protein>
    <submittedName>
        <fullName evidence="2">ABC transporter permease subunit</fullName>
    </submittedName>
</protein>
<keyword evidence="1" id="KW-0812">Transmembrane</keyword>
<feature type="transmembrane region" description="Helical" evidence="1">
    <location>
        <begin position="289"/>
        <end position="307"/>
    </location>
</feature>
<gene>
    <name evidence="2" type="ORF">WKI68_26415</name>
</gene>
<organism evidence="2 3">
    <name type="scientific">Streptomyces caledonius</name>
    <dbReference type="NCBI Taxonomy" id="3134107"/>
    <lineage>
        <taxon>Bacteria</taxon>
        <taxon>Bacillati</taxon>
        <taxon>Actinomycetota</taxon>
        <taxon>Actinomycetes</taxon>
        <taxon>Kitasatosporales</taxon>
        <taxon>Streptomycetaceae</taxon>
        <taxon>Streptomyces</taxon>
    </lineage>
</organism>
<evidence type="ECO:0000313" key="3">
    <source>
        <dbReference type="Proteomes" id="UP001382904"/>
    </source>
</evidence>
<proteinExistence type="predicted"/>
<feature type="transmembrane region" description="Helical" evidence="1">
    <location>
        <begin position="112"/>
        <end position="132"/>
    </location>
</feature>
<evidence type="ECO:0000256" key="1">
    <source>
        <dbReference type="SAM" id="Phobius"/>
    </source>
</evidence>
<comment type="caution">
    <text evidence="2">The sequence shown here is derived from an EMBL/GenBank/DDBJ whole genome shotgun (WGS) entry which is preliminary data.</text>
</comment>
<evidence type="ECO:0000313" key="2">
    <source>
        <dbReference type="EMBL" id="MEJ8643951.1"/>
    </source>
</evidence>